<proteinExistence type="predicted"/>
<dbReference type="AlphaFoldDB" id="A0A098S2E6"/>
<reference evidence="1 2" key="1">
    <citation type="journal article" date="2014" name="Int. J. Syst. Evol. Microbiol.">
        <title>Phaeodactylibacter xiamenensis gen. nov., sp. nov., a member of the family Saprospiraceae isolated from the marine alga Phaeodactylum tricornutum.</title>
        <authorList>
            <person name="Chen Z.Jr."/>
            <person name="Lei X."/>
            <person name="Lai Q."/>
            <person name="Li Y."/>
            <person name="Zhang B."/>
            <person name="Zhang J."/>
            <person name="Zhang H."/>
            <person name="Yang L."/>
            <person name="Zheng W."/>
            <person name="Tian Y."/>
            <person name="Yu Z."/>
            <person name="Xu H.Jr."/>
            <person name="Zheng T."/>
        </authorList>
    </citation>
    <scope>NUCLEOTIDE SEQUENCE [LARGE SCALE GENOMIC DNA]</scope>
    <source>
        <strain evidence="1 2">KD52</strain>
    </source>
</reference>
<sequence length="97" mass="11097">MVCALYKYSGIFTEMHSSQHKIVNFKSTCNVVAKKKYEMGRLGLHPTLLVQLLPSQNSMPLQKCATQARIGYKSPLQATLPKNGLFFYHHSNQDEYF</sequence>
<evidence type="ECO:0000313" key="1">
    <source>
        <dbReference type="EMBL" id="KGE86261.1"/>
    </source>
</evidence>
<comment type="caution">
    <text evidence="1">The sequence shown here is derived from an EMBL/GenBank/DDBJ whole genome shotgun (WGS) entry which is preliminary data.</text>
</comment>
<accession>A0A098S2E6</accession>
<evidence type="ECO:0000313" key="2">
    <source>
        <dbReference type="Proteomes" id="UP000029736"/>
    </source>
</evidence>
<protein>
    <submittedName>
        <fullName evidence="1">Uncharacterized protein</fullName>
    </submittedName>
</protein>
<gene>
    <name evidence="1" type="ORF">IX84_22880</name>
</gene>
<name>A0A098S2E6_9BACT</name>
<keyword evidence="2" id="KW-1185">Reference proteome</keyword>
<organism evidence="1 2">
    <name type="scientific">Phaeodactylibacter xiamenensis</name>
    <dbReference type="NCBI Taxonomy" id="1524460"/>
    <lineage>
        <taxon>Bacteria</taxon>
        <taxon>Pseudomonadati</taxon>
        <taxon>Bacteroidota</taxon>
        <taxon>Saprospiria</taxon>
        <taxon>Saprospirales</taxon>
        <taxon>Haliscomenobacteraceae</taxon>
        <taxon>Phaeodactylibacter</taxon>
    </lineage>
</organism>
<dbReference type="EMBL" id="JPOS01000081">
    <property type="protein sequence ID" value="KGE86261.1"/>
    <property type="molecule type" value="Genomic_DNA"/>
</dbReference>
<dbReference type="Proteomes" id="UP000029736">
    <property type="component" value="Unassembled WGS sequence"/>
</dbReference>
<dbReference type="STRING" id="1524460.IX84_22880"/>